<dbReference type="Proteomes" id="UP000688137">
    <property type="component" value="Unassembled WGS sequence"/>
</dbReference>
<evidence type="ECO:0000256" key="1">
    <source>
        <dbReference type="SAM" id="Coils"/>
    </source>
</evidence>
<comment type="caution">
    <text evidence="4">The sequence shown here is derived from an EMBL/GenBank/DDBJ whole genome shotgun (WGS) entry which is preliminary data.</text>
</comment>
<evidence type="ECO:0000256" key="2">
    <source>
        <dbReference type="SAM" id="MobiDB-lite"/>
    </source>
</evidence>
<dbReference type="AlphaFoldDB" id="A0A8S1KKF2"/>
<sequence>MKRSKLQSSDILEWYKKRFPSNVKPNYLYLPEEIKQQVRAQVIFENLDKKKENKLAIDKLYDICVKSGMSINRNQVRMLFEKIDQDKSKWIDLEEFQKSVLDQEVGEQFTQVAMKVRKNLDEGYLPIYYKSLISHLSFVSNREELIQQINDSNKSKIERFERIKEIMKLPYDDIEQDENNQQVQQARRKLSELKQDYEGVQKVDAETQEFITQMTQKLEDTKKKCDDDSILLKKRMKRKSLPHNSSIMSLPKIDQNHIKWHKNLSLIDNQVRQKIFNDVQSSNNKINQLLSPRSKKQKDLAQLKNQQSKFIKKAKKQFDIQFDFINENQQSIDYTGGRSFEEGILSLFQQQQQQQQQGSLCNFTNISTIKNEKNDRDEILDQSGDHLPKSILRKLQQYKNVTRDSTQILLDKSILSSQQSKQSGKLTPIYYQRMIHQTHTNTDSLNSNDMPTYPKRRTYSQQDLKYQTPYFKQSEFQLPYL</sequence>
<proteinExistence type="predicted"/>
<feature type="coiled-coil region" evidence="1">
    <location>
        <begin position="176"/>
        <end position="203"/>
    </location>
</feature>
<dbReference type="PROSITE" id="PS00018">
    <property type="entry name" value="EF_HAND_1"/>
    <property type="match status" value="1"/>
</dbReference>
<feature type="domain" description="EF-hand" evidence="3">
    <location>
        <begin position="71"/>
        <end position="106"/>
    </location>
</feature>
<reference evidence="4" key="1">
    <citation type="submission" date="2021-01" db="EMBL/GenBank/DDBJ databases">
        <authorList>
            <consortium name="Genoscope - CEA"/>
            <person name="William W."/>
        </authorList>
    </citation>
    <scope>NUCLEOTIDE SEQUENCE</scope>
</reference>
<keyword evidence="5" id="KW-1185">Reference proteome</keyword>
<keyword evidence="1" id="KW-0175">Coiled coil</keyword>
<accession>A0A8S1KKF2</accession>
<dbReference type="GO" id="GO:0005509">
    <property type="term" value="F:calcium ion binding"/>
    <property type="evidence" value="ECO:0007669"/>
    <property type="project" value="InterPro"/>
</dbReference>
<dbReference type="InterPro" id="IPR018247">
    <property type="entry name" value="EF_Hand_1_Ca_BS"/>
</dbReference>
<dbReference type="EMBL" id="CAJJDM010000020">
    <property type="protein sequence ID" value="CAD8054871.1"/>
    <property type="molecule type" value="Genomic_DNA"/>
</dbReference>
<dbReference type="Pfam" id="PF13499">
    <property type="entry name" value="EF-hand_7"/>
    <property type="match status" value="1"/>
</dbReference>
<dbReference type="OMA" id="ETQGFIT"/>
<feature type="compositionally biased region" description="Polar residues" evidence="2">
    <location>
        <begin position="440"/>
        <end position="450"/>
    </location>
</feature>
<protein>
    <recommendedName>
        <fullName evidence="3">EF-hand domain-containing protein</fullName>
    </recommendedName>
</protein>
<feature type="region of interest" description="Disordered" evidence="2">
    <location>
        <begin position="440"/>
        <end position="461"/>
    </location>
</feature>
<evidence type="ECO:0000313" key="4">
    <source>
        <dbReference type="EMBL" id="CAD8054871.1"/>
    </source>
</evidence>
<dbReference type="InterPro" id="IPR002048">
    <property type="entry name" value="EF_hand_dom"/>
</dbReference>
<name>A0A8S1KKF2_PARPR</name>
<dbReference type="PROSITE" id="PS50222">
    <property type="entry name" value="EF_HAND_2"/>
    <property type="match status" value="1"/>
</dbReference>
<evidence type="ECO:0000313" key="5">
    <source>
        <dbReference type="Proteomes" id="UP000688137"/>
    </source>
</evidence>
<organism evidence="4 5">
    <name type="scientific">Paramecium primaurelia</name>
    <dbReference type="NCBI Taxonomy" id="5886"/>
    <lineage>
        <taxon>Eukaryota</taxon>
        <taxon>Sar</taxon>
        <taxon>Alveolata</taxon>
        <taxon>Ciliophora</taxon>
        <taxon>Intramacronucleata</taxon>
        <taxon>Oligohymenophorea</taxon>
        <taxon>Peniculida</taxon>
        <taxon>Parameciidae</taxon>
        <taxon>Paramecium</taxon>
    </lineage>
</organism>
<gene>
    <name evidence="4" type="ORF">PPRIM_AZ9-3.1.T0220249</name>
</gene>
<evidence type="ECO:0000259" key="3">
    <source>
        <dbReference type="PROSITE" id="PS50222"/>
    </source>
</evidence>